<comment type="caution">
    <text evidence="2">The sequence shown here is derived from an EMBL/GenBank/DDBJ whole genome shotgun (WGS) entry which is preliminary data.</text>
</comment>
<keyword evidence="1" id="KW-0472">Membrane</keyword>
<feature type="transmembrane region" description="Helical" evidence="1">
    <location>
        <begin position="265"/>
        <end position="287"/>
    </location>
</feature>
<dbReference type="InterPro" id="IPR021617">
    <property type="entry name" value="DUF3231"/>
</dbReference>
<protein>
    <submittedName>
        <fullName evidence="2">DUF3231 family protein</fullName>
    </submittedName>
</protein>
<reference evidence="2 3" key="1">
    <citation type="submission" date="2020-03" db="EMBL/GenBank/DDBJ databases">
        <authorList>
            <person name="Sun Q."/>
        </authorList>
    </citation>
    <scope>NUCLEOTIDE SEQUENCE [LARGE SCALE GENOMIC DNA]</scope>
    <source>
        <strain evidence="2 3">KACC 21451</strain>
    </source>
</reference>
<accession>A0A846TG75</accession>
<organism evidence="2 3">
    <name type="scientific">Mesobacillus selenatarsenatis</name>
    <dbReference type="NCBI Taxonomy" id="388741"/>
    <lineage>
        <taxon>Bacteria</taxon>
        <taxon>Bacillati</taxon>
        <taxon>Bacillota</taxon>
        <taxon>Bacilli</taxon>
        <taxon>Bacillales</taxon>
        <taxon>Bacillaceae</taxon>
        <taxon>Mesobacillus</taxon>
    </lineage>
</organism>
<evidence type="ECO:0000313" key="3">
    <source>
        <dbReference type="Proteomes" id="UP000587942"/>
    </source>
</evidence>
<dbReference type="Proteomes" id="UP000587942">
    <property type="component" value="Unassembled WGS sequence"/>
</dbReference>
<dbReference type="InterPro" id="IPR012347">
    <property type="entry name" value="Ferritin-like"/>
</dbReference>
<dbReference type="Pfam" id="PF11553">
    <property type="entry name" value="DUF3231"/>
    <property type="match status" value="2"/>
</dbReference>
<proteinExistence type="predicted"/>
<keyword evidence="1" id="KW-1133">Transmembrane helix</keyword>
<dbReference type="AlphaFoldDB" id="A0A846TG75"/>
<dbReference type="RefSeq" id="WP_167832242.1">
    <property type="nucleotide sequence ID" value="NZ_JAAVUM010000006.1"/>
</dbReference>
<name>A0A846TG75_9BACI</name>
<sequence>MEASDQKVHLTCAEISNLWDTYINDSVVICILTHFLHSVEDPEVKPLLEFTIEVAESHLKDISTIYEQEGIAKPEGFPVEKHVNLSAPRLFSDIFYMEYMQHMSKFGLTSHSSAIATSSRDDIRALFEKFHSQATEINREITTLMKKKGVYIRPPYMNYPKKVDFVDQQYFLTGWFGKKRPLLGNEVNHLYLTSLHNELGKSTLLGFAQVAQDPDLKTYFYSGVQLCGKILRESHHVLMESNVPNSMTWDSTVSDSNDPPYSDRLMLFVVGILSQLGIAAYGFALSLSMRRDVGALYSGFILRALTYSEDGAQMIIERGWLEQPPMFVDRERLIKGEE</sequence>
<evidence type="ECO:0000256" key="1">
    <source>
        <dbReference type="SAM" id="Phobius"/>
    </source>
</evidence>
<dbReference type="Gene3D" id="1.20.1260.10">
    <property type="match status" value="2"/>
</dbReference>
<evidence type="ECO:0000313" key="2">
    <source>
        <dbReference type="EMBL" id="NKE05799.1"/>
    </source>
</evidence>
<dbReference type="EMBL" id="JAAVUM010000006">
    <property type="protein sequence ID" value="NKE05799.1"/>
    <property type="molecule type" value="Genomic_DNA"/>
</dbReference>
<keyword evidence="1" id="KW-0812">Transmembrane</keyword>
<gene>
    <name evidence="2" type="ORF">GWK17_10025</name>
</gene>